<evidence type="ECO:0000259" key="1">
    <source>
        <dbReference type="Pfam" id="PF03551"/>
    </source>
</evidence>
<dbReference type="PANTHER" id="PTHR43252">
    <property type="entry name" value="TRANSCRIPTIONAL REGULATOR YQJI"/>
    <property type="match status" value="1"/>
</dbReference>
<name>A0A1D9LCV8_9NEIS</name>
<dbReference type="InterPro" id="IPR005149">
    <property type="entry name" value="Tscrpt_reg_PadR_N"/>
</dbReference>
<dbReference type="Gene3D" id="1.10.10.10">
    <property type="entry name" value="Winged helix-like DNA-binding domain superfamily/Winged helix DNA-binding domain"/>
    <property type="match status" value="1"/>
</dbReference>
<dbReference type="InterPro" id="IPR036388">
    <property type="entry name" value="WH-like_DNA-bd_sf"/>
</dbReference>
<dbReference type="Pfam" id="PF03551">
    <property type="entry name" value="PadR"/>
    <property type="match status" value="1"/>
</dbReference>
<dbReference type="SUPFAM" id="SSF46785">
    <property type="entry name" value="Winged helix' DNA-binding domain"/>
    <property type="match status" value="1"/>
</dbReference>
<dbReference type="STRING" id="1108595.BKX93_02695"/>
<organism evidence="2 3">
    <name type="scientific">Chromobacterium vaccinii</name>
    <dbReference type="NCBI Taxonomy" id="1108595"/>
    <lineage>
        <taxon>Bacteria</taxon>
        <taxon>Pseudomonadati</taxon>
        <taxon>Pseudomonadota</taxon>
        <taxon>Betaproteobacteria</taxon>
        <taxon>Neisseriales</taxon>
        <taxon>Chromobacteriaceae</taxon>
        <taxon>Chromobacterium</taxon>
    </lineage>
</organism>
<dbReference type="PANTHER" id="PTHR43252:SF7">
    <property type="entry name" value="TRANSCRIPTIONAL REGULATOR YQJI"/>
    <property type="match status" value="1"/>
</dbReference>
<sequence>MPCNPYRYPIRRMLRAMRGSHRRGGDDGALARGRKFGSDDLQLLLLALINERSCHGYELIKELASRSNGYYSPSPGVAYPALTRMEEAGQVTAASHGKRKCYAIADAGRERLALHREHVELTLAKLTHIGRKMELARRAYAGEEIGEDGAAGWTRELIEARRALKHALLLRDQAEPDEQRRIAAILQRAVAEIAGAEKS</sequence>
<proteinExistence type="predicted"/>
<evidence type="ECO:0000313" key="3">
    <source>
        <dbReference type="Proteomes" id="UP000178776"/>
    </source>
</evidence>
<feature type="domain" description="Transcription regulator PadR N-terminal" evidence="1">
    <location>
        <begin position="45"/>
        <end position="113"/>
    </location>
</feature>
<dbReference type="Proteomes" id="UP000178776">
    <property type="component" value="Chromosome"/>
</dbReference>
<dbReference type="InterPro" id="IPR036390">
    <property type="entry name" value="WH_DNA-bd_sf"/>
</dbReference>
<dbReference type="GeneID" id="68840125"/>
<dbReference type="AlphaFoldDB" id="A0A1D9LCV8"/>
<protein>
    <recommendedName>
        <fullName evidence="1">Transcription regulator PadR N-terminal domain-containing protein</fullName>
    </recommendedName>
</protein>
<reference evidence="2 3" key="1">
    <citation type="submission" date="2016-10" db="EMBL/GenBank/DDBJ databases">
        <title>Chromobacterium muskegensis sp. nov., an insecticidal bacterium isolated from Sphagnum bogs.</title>
        <authorList>
            <person name="Sparks M.E."/>
            <person name="Blackburn M.B."/>
            <person name="Gundersen-Rindal D.E."/>
            <person name="Mitchell A."/>
            <person name="Farrar R."/>
            <person name="Kuhar D."/>
        </authorList>
    </citation>
    <scope>NUCLEOTIDE SEQUENCE [LARGE SCALE GENOMIC DNA]</scope>
    <source>
        <strain evidence="2 3">21-1</strain>
    </source>
</reference>
<accession>A0A1D9LCV8</accession>
<dbReference type="EMBL" id="CP017707">
    <property type="protein sequence ID" value="AOZ49014.1"/>
    <property type="molecule type" value="Genomic_DNA"/>
</dbReference>
<evidence type="ECO:0000313" key="2">
    <source>
        <dbReference type="EMBL" id="AOZ49014.1"/>
    </source>
</evidence>
<gene>
    <name evidence="2" type="ORF">BKX93_02695</name>
</gene>
<dbReference type="RefSeq" id="WP_052717343.1">
    <property type="nucleotide sequence ID" value="NZ_CP017707.1"/>
</dbReference>
<dbReference type="KEGG" id="cvc:BKX93_02695"/>